<comment type="subcellular location">
    <subcellularLocation>
        <location evidence="7">Cell membrane</location>
        <topology evidence="7">Single-pass membrane protein</topology>
    </subcellularLocation>
</comment>
<comment type="function">
    <text evidence="7">Functions as a peptidoglycan terminase that cleaves nascent peptidoglycan strands endolytically to terminate their elongation.</text>
</comment>
<dbReference type="Pfam" id="PF02618">
    <property type="entry name" value="YceG"/>
    <property type="match status" value="1"/>
</dbReference>
<gene>
    <name evidence="7" type="primary">mltG</name>
    <name evidence="9" type="ORF">SAMN05421833_10314</name>
</gene>
<feature type="region of interest" description="Disordered" evidence="8">
    <location>
        <begin position="1"/>
        <end position="30"/>
    </location>
</feature>
<evidence type="ECO:0000256" key="4">
    <source>
        <dbReference type="ARBA" id="ARBA00023136"/>
    </source>
</evidence>
<dbReference type="Proteomes" id="UP000186096">
    <property type="component" value="Unassembled WGS sequence"/>
</dbReference>
<evidence type="ECO:0000256" key="2">
    <source>
        <dbReference type="ARBA" id="ARBA00022692"/>
    </source>
</evidence>
<dbReference type="Gene3D" id="3.30.1490.480">
    <property type="entry name" value="Endolytic murein transglycosylase"/>
    <property type="match status" value="1"/>
</dbReference>
<keyword evidence="1 7" id="KW-1003">Cell membrane</keyword>
<keyword evidence="2 7" id="KW-0812">Transmembrane</keyword>
<feature type="compositionally biased region" description="Basic residues" evidence="8">
    <location>
        <begin position="68"/>
        <end position="89"/>
    </location>
</feature>
<evidence type="ECO:0000256" key="5">
    <source>
        <dbReference type="ARBA" id="ARBA00023239"/>
    </source>
</evidence>
<comment type="catalytic activity">
    <reaction evidence="7">
        <text>a peptidoglycan chain = a peptidoglycan chain with N-acetyl-1,6-anhydromuramyl-[peptide] at the reducing end + a peptidoglycan chain with N-acetylglucosamine at the non-reducing end.</text>
        <dbReference type="EC" id="4.2.2.29"/>
    </reaction>
</comment>
<evidence type="ECO:0000256" key="6">
    <source>
        <dbReference type="ARBA" id="ARBA00023316"/>
    </source>
</evidence>
<dbReference type="PANTHER" id="PTHR30518">
    <property type="entry name" value="ENDOLYTIC MUREIN TRANSGLYCOSYLASE"/>
    <property type="match status" value="1"/>
</dbReference>
<dbReference type="AlphaFoldDB" id="A0A1N6UFR1"/>
<reference evidence="10" key="1">
    <citation type="submission" date="2017-01" db="EMBL/GenBank/DDBJ databases">
        <authorList>
            <person name="Varghese N."/>
            <person name="Submissions S."/>
        </authorList>
    </citation>
    <scope>NUCLEOTIDE SEQUENCE [LARGE SCALE GENOMIC DNA]</scope>
    <source>
        <strain evidence="10">ATCC 12950</strain>
    </source>
</reference>
<feature type="site" description="Important for catalytic activity" evidence="7">
    <location>
        <position position="312"/>
    </location>
</feature>
<dbReference type="GO" id="GO:0008932">
    <property type="term" value="F:lytic endotransglycosylase activity"/>
    <property type="evidence" value="ECO:0007669"/>
    <property type="project" value="UniProtKB-UniRule"/>
</dbReference>
<dbReference type="InterPro" id="IPR003770">
    <property type="entry name" value="MLTG-like"/>
</dbReference>
<sequence>MRPYGPAAPGRGSIYRERPPRNPLSRTPSVWHTRLTGGLSYREIGQRTMNDLDMDFLLGAEDDDGSPRRRSSGSRTQQRRSRRRRKRQRRKGRVATLFAVVIIVAVLGGLGYFGFTWARSVMIPKDFTGEGRGEVVVEIEEGASATDVAQMLEDEGVVASARAFVNAIGAAGKSSSLQPGQYEMRKGMSAASALALLDPKNRVLNRLTIREGLRLSKIYEELSTATGKPVEDFKKAARADIGLPSYAKGRLEGFAFPATYEISSKLTPQQILTKMVDRFNQTADRVDLEGQAKQLGFSAKQIVTIASIVQAESGSAEDMPKVARVIYNRLTSNPQMKLGMDSTVMYGLNKYGIAASHADLESTSRYNTYKYFGLPPGPISNPGDHAIEAALHPADGNWLYFVTVDPKRGITKFTDKESEFWKLRDEFNRNNK</sequence>
<feature type="transmembrane region" description="Helical" evidence="7">
    <location>
        <begin position="94"/>
        <end position="115"/>
    </location>
</feature>
<proteinExistence type="inferred from homology"/>
<protein>
    <recommendedName>
        <fullName evidence="7">Endolytic murein transglycosylase</fullName>
        <ecNumber evidence="7">4.2.2.29</ecNumber>
    </recommendedName>
    <alternativeName>
        <fullName evidence="7">Peptidoglycan lytic transglycosylase</fullName>
    </alternativeName>
    <alternativeName>
        <fullName evidence="7">Peptidoglycan polymerization terminase</fullName>
    </alternativeName>
</protein>
<evidence type="ECO:0000256" key="1">
    <source>
        <dbReference type="ARBA" id="ARBA00022475"/>
    </source>
</evidence>
<keyword evidence="10" id="KW-1185">Reference proteome</keyword>
<keyword evidence="5 7" id="KW-0456">Lyase</keyword>
<dbReference type="EMBL" id="FTNI01000003">
    <property type="protein sequence ID" value="SIQ64402.1"/>
    <property type="molecule type" value="Genomic_DNA"/>
</dbReference>
<evidence type="ECO:0000256" key="7">
    <source>
        <dbReference type="HAMAP-Rule" id="MF_02065"/>
    </source>
</evidence>
<keyword evidence="6 7" id="KW-0961">Cell wall biogenesis/degradation</keyword>
<comment type="similarity">
    <text evidence="7">Belongs to the transglycosylase MltG family.</text>
</comment>
<accession>A0A1N6UFR1</accession>
<feature type="region of interest" description="Disordered" evidence="8">
    <location>
        <begin position="58"/>
        <end position="89"/>
    </location>
</feature>
<name>A0A1N6UFR1_9ACTN</name>
<organism evidence="9 10">
    <name type="scientific">Microbispora rosea</name>
    <dbReference type="NCBI Taxonomy" id="58117"/>
    <lineage>
        <taxon>Bacteria</taxon>
        <taxon>Bacillati</taxon>
        <taxon>Actinomycetota</taxon>
        <taxon>Actinomycetes</taxon>
        <taxon>Streptosporangiales</taxon>
        <taxon>Streptosporangiaceae</taxon>
        <taxon>Microbispora</taxon>
    </lineage>
</organism>
<dbReference type="GO" id="GO:0071555">
    <property type="term" value="P:cell wall organization"/>
    <property type="evidence" value="ECO:0007669"/>
    <property type="project" value="UniProtKB-KW"/>
</dbReference>
<evidence type="ECO:0000256" key="3">
    <source>
        <dbReference type="ARBA" id="ARBA00022989"/>
    </source>
</evidence>
<dbReference type="GO" id="GO:0009252">
    <property type="term" value="P:peptidoglycan biosynthetic process"/>
    <property type="evidence" value="ECO:0007669"/>
    <property type="project" value="UniProtKB-UniRule"/>
</dbReference>
<dbReference type="HAMAP" id="MF_02065">
    <property type="entry name" value="MltG"/>
    <property type="match status" value="1"/>
</dbReference>
<dbReference type="CDD" id="cd08010">
    <property type="entry name" value="MltG_like"/>
    <property type="match status" value="1"/>
</dbReference>
<evidence type="ECO:0000313" key="10">
    <source>
        <dbReference type="Proteomes" id="UP000186096"/>
    </source>
</evidence>
<evidence type="ECO:0000313" key="9">
    <source>
        <dbReference type="EMBL" id="SIQ64402.1"/>
    </source>
</evidence>
<dbReference type="STRING" id="58117.SAMN05421833_10314"/>
<dbReference type="EC" id="4.2.2.29" evidence="7"/>
<dbReference type="NCBIfam" id="TIGR00247">
    <property type="entry name" value="endolytic transglycosylase MltG"/>
    <property type="match status" value="1"/>
</dbReference>
<evidence type="ECO:0000256" key="8">
    <source>
        <dbReference type="SAM" id="MobiDB-lite"/>
    </source>
</evidence>
<dbReference type="GO" id="GO:0005886">
    <property type="term" value="C:plasma membrane"/>
    <property type="evidence" value="ECO:0007669"/>
    <property type="project" value="UniProtKB-SubCell"/>
</dbReference>
<keyword evidence="4 7" id="KW-0472">Membrane</keyword>
<dbReference type="PANTHER" id="PTHR30518:SF2">
    <property type="entry name" value="ENDOLYTIC MUREIN TRANSGLYCOSYLASE"/>
    <property type="match status" value="1"/>
</dbReference>
<keyword evidence="3 7" id="KW-1133">Transmembrane helix</keyword>